<gene>
    <name evidence="6" type="ORF">ACJMK2_042952</name>
</gene>
<feature type="chain" id="PRO_5044764517" description="TIR domain-containing protein" evidence="4">
    <location>
        <begin position="26"/>
        <end position="814"/>
    </location>
</feature>
<dbReference type="SUPFAM" id="SSF52058">
    <property type="entry name" value="L domain-like"/>
    <property type="match status" value="1"/>
</dbReference>
<comment type="similarity">
    <text evidence="1">Belongs to the Toll-like receptor family.</text>
</comment>
<dbReference type="InterPro" id="IPR000157">
    <property type="entry name" value="TIR_dom"/>
</dbReference>
<keyword evidence="3" id="KW-1133">Transmembrane helix</keyword>
<keyword evidence="3" id="KW-0812">Transmembrane</keyword>
<dbReference type="Pfam" id="PF13855">
    <property type="entry name" value="LRR_8"/>
    <property type="match status" value="1"/>
</dbReference>
<evidence type="ECO:0000313" key="6">
    <source>
        <dbReference type="EMBL" id="KAL3865577.1"/>
    </source>
</evidence>
<dbReference type="Gene3D" id="3.80.10.10">
    <property type="entry name" value="Ribonuclease Inhibitor"/>
    <property type="match status" value="2"/>
</dbReference>
<feature type="transmembrane region" description="Helical" evidence="3">
    <location>
        <begin position="529"/>
        <end position="550"/>
    </location>
</feature>
<feature type="domain" description="TIR" evidence="5">
    <location>
        <begin position="571"/>
        <end position="724"/>
    </location>
</feature>
<comment type="caution">
    <text evidence="6">The sequence shown here is derived from an EMBL/GenBank/DDBJ whole genome shotgun (WGS) entry which is preliminary data.</text>
</comment>
<dbReference type="PANTHER" id="PTHR24373:SF275">
    <property type="entry name" value="TIR DOMAIN-CONTAINING PROTEIN"/>
    <property type="match status" value="1"/>
</dbReference>
<dbReference type="InterPro" id="IPR032675">
    <property type="entry name" value="LRR_dom_sf"/>
</dbReference>
<evidence type="ECO:0000313" key="7">
    <source>
        <dbReference type="Proteomes" id="UP001634394"/>
    </source>
</evidence>
<keyword evidence="7" id="KW-1185">Reference proteome</keyword>
<feature type="signal peptide" evidence="4">
    <location>
        <begin position="1"/>
        <end position="25"/>
    </location>
</feature>
<dbReference type="PANTHER" id="PTHR24373">
    <property type="entry name" value="SLIT RELATED LEUCINE-RICH REPEAT NEURONAL PROTEIN"/>
    <property type="match status" value="1"/>
</dbReference>
<evidence type="ECO:0000256" key="3">
    <source>
        <dbReference type="SAM" id="Phobius"/>
    </source>
</evidence>
<dbReference type="InterPro" id="IPR050328">
    <property type="entry name" value="Dev_Immune_Receptor"/>
</dbReference>
<dbReference type="InterPro" id="IPR035897">
    <property type="entry name" value="Toll_tir_struct_dom_sf"/>
</dbReference>
<dbReference type="Pfam" id="PF01582">
    <property type="entry name" value="TIR"/>
    <property type="match status" value="1"/>
</dbReference>
<reference evidence="6 7" key="1">
    <citation type="submission" date="2024-11" db="EMBL/GenBank/DDBJ databases">
        <title>Chromosome-level genome assembly of the freshwater bivalve Anodonta woodiana.</title>
        <authorList>
            <person name="Chen X."/>
        </authorList>
    </citation>
    <scope>NUCLEOTIDE SEQUENCE [LARGE SCALE GENOMIC DNA]</scope>
    <source>
        <strain evidence="6">MN2024</strain>
        <tissue evidence="6">Gills</tissue>
    </source>
</reference>
<organism evidence="6 7">
    <name type="scientific">Sinanodonta woodiana</name>
    <name type="common">Chinese pond mussel</name>
    <name type="synonym">Anodonta woodiana</name>
    <dbReference type="NCBI Taxonomy" id="1069815"/>
    <lineage>
        <taxon>Eukaryota</taxon>
        <taxon>Metazoa</taxon>
        <taxon>Spiralia</taxon>
        <taxon>Lophotrochozoa</taxon>
        <taxon>Mollusca</taxon>
        <taxon>Bivalvia</taxon>
        <taxon>Autobranchia</taxon>
        <taxon>Heteroconchia</taxon>
        <taxon>Palaeoheterodonta</taxon>
        <taxon>Unionida</taxon>
        <taxon>Unionoidea</taxon>
        <taxon>Unionidae</taxon>
        <taxon>Unioninae</taxon>
        <taxon>Sinanodonta</taxon>
    </lineage>
</organism>
<dbReference type="Gene3D" id="3.40.50.10140">
    <property type="entry name" value="Toll/interleukin-1 receptor homology (TIR) domain"/>
    <property type="match status" value="1"/>
</dbReference>
<dbReference type="Proteomes" id="UP001634394">
    <property type="component" value="Unassembled WGS sequence"/>
</dbReference>
<proteinExistence type="inferred from homology"/>
<dbReference type="PROSITE" id="PS51450">
    <property type="entry name" value="LRR"/>
    <property type="match status" value="1"/>
</dbReference>
<dbReference type="EMBL" id="JBJQND010000009">
    <property type="protein sequence ID" value="KAL3865577.1"/>
    <property type="molecule type" value="Genomic_DNA"/>
</dbReference>
<evidence type="ECO:0000256" key="4">
    <source>
        <dbReference type="SAM" id="SignalP"/>
    </source>
</evidence>
<evidence type="ECO:0000256" key="1">
    <source>
        <dbReference type="ARBA" id="ARBA00009634"/>
    </source>
</evidence>
<dbReference type="AlphaFoldDB" id="A0ABD3VVF5"/>
<evidence type="ECO:0000259" key="5">
    <source>
        <dbReference type="PROSITE" id="PS50104"/>
    </source>
</evidence>
<evidence type="ECO:0000256" key="2">
    <source>
        <dbReference type="ARBA" id="ARBA00022729"/>
    </source>
</evidence>
<protein>
    <recommendedName>
        <fullName evidence="5">TIR domain-containing protein</fullName>
    </recommendedName>
</protein>
<name>A0ABD3VVF5_SINWO</name>
<keyword evidence="3" id="KW-0472">Membrane</keyword>
<dbReference type="InterPro" id="IPR001611">
    <property type="entry name" value="Leu-rich_rpt"/>
</dbReference>
<sequence>MEQLYLLYVLFLAQSHAVVCKLASAQPPAGYISWSPRNMNRTELFCPIGCNYENDPEECCLCQARECWEIDPYSCSLALRVLHVEYTDINGTSRVLQIGSTVNETIYVLKHTDGYLTTFPTNLNEYRDIVKMDLSRNRIKQIAKLSFLNVLSVLVLDGNFVTYISNDTFIGLMRLRQVSLAQNLIRYIEPNSFFTSEFSIFHVNISLNKLTDIDATLFMPPNAFCIMDINKNSITNVMNPTGYHLNISGTHGPGKIILEHNHLNFPNLTELGVSDWIDFGQYVNYNLKMNFQTQLTCDCIIFHYFNKIKLSNLRRIWPDYNFLECSSPEHLAGKFLTTLYDEGNYDIFICNITIDCPRHCHCYDQPSRSHVIVDCEGKGLTNLPEGPLPVGFWGNQRLELRMKNNSITKIGATDYIDRIVSMDLTGNAISFIEDSAATAMRNDIELNLPDSELQALPSHFIYLDPNKINTGNNVFLCSCEIVWIENWQYKLLGNKTGYLCSHNGKVMPVSEISLNLQCKMKNEDLSAKIIPASLVSIGICLLLLIVCLHFRFEIRILFARVSSRMFQAKIHNPKVFISLDESQEEIRLWIKNDVYPSLCREGLITRIPCRNFLPGECRETAYKSAIRECNAYIVILSKKYNQQDVSSTLEEENTTTNWTKTEFSYIWDECFNSGQTKLLIVVNFEQLRPGHFKDRRLRALCRVGNVLDFRQREEKMLTRIKIMLNISQQNQQPLQDSLSIVSCDEISDTVSERTTLVRRHEHRKNSFIRNSVVPMRLEAESIPMFEVTRRYHNPKADSVANTFFSTKLIANDLR</sequence>
<accession>A0ABD3VVF5</accession>
<keyword evidence="2 4" id="KW-0732">Signal</keyword>
<dbReference type="SUPFAM" id="SSF52200">
    <property type="entry name" value="Toll/Interleukin receptor TIR domain"/>
    <property type="match status" value="1"/>
</dbReference>
<dbReference type="PROSITE" id="PS50104">
    <property type="entry name" value="TIR"/>
    <property type="match status" value="1"/>
</dbReference>